<dbReference type="GO" id="GO:0016887">
    <property type="term" value="F:ATP hydrolysis activity"/>
    <property type="evidence" value="ECO:0007669"/>
    <property type="project" value="InterPro"/>
</dbReference>
<dbReference type="Pfam" id="PF13401">
    <property type="entry name" value="AAA_22"/>
    <property type="match status" value="1"/>
</dbReference>
<dbReference type="SUPFAM" id="SSF52540">
    <property type="entry name" value="P-loop containing nucleoside triphosphate hydrolases"/>
    <property type="match status" value="1"/>
</dbReference>
<proteinExistence type="predicted"/>
<evidence type="ECO:0000259" key="2">
    <source>
        <dbReference type="PROSITE" id="PS50943"/>
    </source>
</evidence>
<dbReference type="STRING" id="1050202.GCA_000384035_01404"/>
<dbReference type="InterPro" id="IPR001387">
    <property type="entry name" value="Cro/C1-type_HTH"/>
</dbReference>
<feature type="domain" description="HTH cro/C1-type" evidence="2">
    <location>
        <begin position="8"/>
        <end position="64"/>
    </location>
</feature>
<evidence type="ECO:0000313" key="3">
    <source>
        <dbReference type="EMBL" id="PRW63674.1"/>
    </source>
</evidence>
<dbReference type="PROSITE" id="PS50943">
    <property type="entry name" value="HTH_CROC1"/>
    <property type="match status" value="1"/>
</dbReference>
<dbReference type="Pfam" id="PF13560">
    <property type="entry name" value="HTH_31"/>
    <property type="match status" value="1"/>
</dbReference>
<dbReference type="PANTHER" id="PTHR47691">
    <property type="entry name" value="REGULATOR-RELATED"/>
    <property type="match status" value="1"/>
</dbReference>
<evidence type="ECO:0000313" key="4">
    <source>
        <dbReference type="Proteomes" id="UP000239352"/>
    </source>
</evidence>
<keyword evidence="4" id="KW-1185">Reference proteome</keyword>
<dbReference type="RefSeq" id="WP_106113561.1">
    <property type="nucleotide sequence ID" value="NZ_PVSR01000011.1"/>
</dbReference>
<dbReference type="InterPro" id="IPR010982">
    <property type="entry name" value="Lambda_DNA-bd_dom_sf"/>
</dbReference>
<dbReference type="SMART" id="SM00382">
    <property type="entry name" value="AAA"/>
    <property type="match status" value="1"/>
</dbReference>
<dbReference type="InterPro" id="IPR027417">
    <property type="entry name" value="P-loop_NTPase"/>
</dbReference>
<dbReference type="PRINTS" id="PR00364">
    <property type="entry name" value="DISEASERSIST"/>
</dbReference>
<dbReference type="InterPro" id="IPR003593">
    <property type="entry name" value="AAA+_ATPase"/>
</dbReference>
<dbReference type="InterPro" id="IPR049945">
    <property type="entry name" value="AAA_22"/>
</dbReference>
<organism evidence="3 4">
    <name type="scientific">Actinopolyspora mortivallis</name>
    <dbReference type="NCBI Taxonomy" id="33906"/>
    <lineage>
        <taxon>Bacteria</taxon>
        <taxon>Bacillati</taxon>
        <taxon>Actinomycetota</taxon>
        <taxon>Actinomycetes</taxon>
        <taxon>Actinopolysporales</taxon>
        <taxon>Actinopolysporaceae</taxon>
        <taxon>Actinopolyspora</taxon>
    </lineage>
</organism>
<accession>A0A2T0GX43</accession>
<sequence>MALFAETLRSWRCYRRLSQRQLAARAHCHVSLVSHLERGSKRPTPETAARFDEVLGAEGALAELAPTPTTEVVADQLPPVTELLGREDEIRRMDRVTRQSHVLLTGPAGIGKTALAVHWARRCRQRFADGVLYRDLAAEPDPSTVLAELLEDLGHRAPPAGRHARTRLLRSLLARRRVLLVLDDASDAEQVRSLLPGTAGSRVLVTSRHFLSELTLSGAAERLTLGGLSPEHGVRLLTRHLAPTAPAGTAELTRLAVRAAGHPRRLRALAESPRQRPPHAAVPAGSLRWTSPPLHP</sequence>
<gene>
    <name evidence="3" type="ORF">CEP50_09430</name>
</gene>
<feature type="region of interest" description="Disordered" evidence="1">
    <location>
        <begin position="270"/>
        <end position="296"/>
    </location>
</feature>
<evidence type="ECO:0000256" key="1">
    <source>
        <dbReference type="SAM" id="MobiDB-lite"/>
    </source>
</evidence>
<dbReference type="PANTHER" id="PTHR47691:SF3">
    <property type="entry name" value="HTH-TYPE TRANSCRIPTIONAL REGULATOR RV0890C-RELATED"/>
    <property type="match status" value="1"/>
</dbReference>
<dbReference type="Proteomes" id="UP000239352">
    <property type="component" value="Unassembled WGS sequence"/>
</dbReference>
<dbReference type="EMBL" id="PVSR01000011">
    <property type="protein sequence ID" value="PRW63674.1"/>
    <property type="molecule type" value="Genomic_DNA"/>
</dbReference>
<dbReference type="AlphaFoldDB" id="A0A2T0GX43"/>
<dbReference type="CDD" id="cd00093">
    <property type="entry name" value="HTH_XRE"/>
    <property type="match status" value="1"/>
</dbReference>
<dbReference type="Gene3D" id="1.10.260.40">
    <property type="entry name" value="lambda repressor-like DNA-binding domains"/>
    <property type="match status" value="1"/>
</dbReference>
<reference evidence="3 4" key="1">
    <citation type="submission" date="2018-03" db="EMBL/GenBank/DDBJ databases">
        <title>Actinopolyspora mortivallis from Sahara, screening for active biomolecules.</title>
        <authorList>
            <person name="Selama O."/>
            <person name="Wellington E.M.H."/>
            <person name="Hacene H."/>
        </authorList>
    </citation>
    <scope>NUCLEOTIDE SEQUENCE [LARGE SCALE GENOMIC DNA]</scope>
    <source>
        <strain evidence="3 4">M5A</strain>
    </source>
</reference>
<dbReference type="SUPFAM" id="SSF47413">
    <property type="entry name" value="lambda repressor-like DNA-binding domains"/>
    <property type="match status" value="1"/>
</dbReference>
<protein>
    <recommendedName>
        <fullName evidence="2">HTH cro/C1-type domain-containing protein</fullName>
    </recommendedName>
</protein>
<dbReference type="Gene3D" id="3.40.50.300">
    <property type="entry name" value="P-loop containing nucleotide triphosphate hydrolases"/>
    <property type="match status" value="1"/>
</dbReference>
<dbReference type="SMART" id="SM00530">
    <property type="entry name" value="HTH_XRE"/>
    <property type="match status" value="1"/>
</dbReference>
<name>A0A2T0GX43_ACTMO</name>
<comment type="caution">
    <text evidence="3">The sequence shown here is derived from an EMBL/GenBank/DDBJ whole genome shotgun (WGS) entry which is preliminary data.</text>
</comment>
<dbReference type="GO" id="GO:0003677">
    <property type="term" value="F:DNA binding"/>
    <property type="evidence" value="ECO:0007669"/>
    <property type="project" value="InterPro"/>
</dbReference>
<dbReference type="InParanoid" id="A0A2T0GX43"/>